<dbReference type="GO" id="GO:0005737">
    <property type="term" value="C:cytoplasm"/>
    <property type="evidence" value="ECO:0007669"/>
    <property type="project" value="TreeGrafter"/>
</dbReference>
<dbReference type="InterPro" id="IPR014756">
    <property type="entry name" value="Ig_E-set"/>
</dbReference>
<feature type="domain" description="Arrestin C-terminal-like" evidence="4">
    <location>
        <begin position="173"/>
        <end position="303"/>
    </location>
</feature>
<protein>
    <submittedName>
        <fullName evidence="5">Arrestin_C domain-containing protein</fullName>
    </submittedName>
</protein>
<dbReference type="EnsemblMetazoa" id="ENSAATROPT006854">
    <property type="protein sequence ID" value="ENSAATROPP006176"/>
    <property type="gene ID" value="ENSAATROPG005579"/>
</dbReference>
<reference evidence="5" key="2">
    <citation type="submission" date="2022-08" db="UniProtKB">
        <authorList>
            <consortium name="EnsemblMetazoa"/>
        </authorList>
    </citation>
    <scope>IDENTIFICATION</scope>
    <source>
        <strain evidence="5">EBRO</strain>
    </source>
</reference>
<accession>A0A182IW39</accession>
<evidence type="ECO:0000256" key="1">
    <source>
        <dbReference type="ARBA" id="ARBA00005298"/>
    </source>
</evidence>
<evidence type="ECO:0000256" key="3">
    <source>
        <dbReference type="SAM" id="MobiDB-lite"/>
    </source>
</evidence>
<dbReference type="AlphaFoldDB" id="A0A182IW39"/>
<organism evidence="5">
    <name type="scientific">Anopheles atroparvus</name>
    <name type="common">European mosquito</name>
    <dbReference type="NCBI Taxonomy" id="41427"/>
    <lineage>
        <taxon>Eukaryota</taxon>
        <taxon>Metazoa</taxon>
        <taxon>Ecdysozoa</taxon>
        <taxon>Arthropoda</taxon>
        <taxon>Hexapoda</taxon>
        <taxon>Insecta</taxon>
        <taxon>Pterygota</taxon>
        <taxon>Neoptera</taxon>
        <taxon>Endopterygota</taxon>
        <taxon>Diptera</taxon>
        <taxon>Nematocera</taxon>
        <taxon>Culicoidea</taxon>
        <taxon>Culicidae</taxon>
        <taxon>Anophelinae</taxon>
        <taxon>Anopheles</taxon>
    </lineage>
</organism>
<dbReference type="SUPFAM" id="SSF81296">
    <property type="entry name" value="E set domains"/>
    <property type="match status" value="2"/>
</dbReference>
<dbReference type="InterPro" id="IPR050357">
    <property type="entry name" value="Arrestin_domain-protein"/>
</dbReference>
<dbReference type="Proteomes" id="UP000075880">
    <property type="component" value="Unassembled WGS sequence"/>
</dbReference>
<dbReference type="OrthoDB" id="2333384at2759"/>
<dbReference type="Gene3D" id="2.60.40.640">
    <property type="match status" value="2"/>
</dbReference>
<keyword evidence="2" id="KW-0716">Sensory transduction</keyword>
<dbReference type="Pfam" id="PF02752">
    <property type="entry name" value="Arrestin_C"/>
    <property type="match status" value="1"/>
</dbReference>
<dbReference type="SMART" id="SM01017">
    <property type="entry name" value="Arrestin_C"/>
    <property type="match status" value="1"/>
</dbReference>
<evidence type="ECO:0000313" key="6">
    <source>
        <dbReference type="Proteomes" id="UP000075880"/>
    </source>
</evidence>
<evidence type="ECO:0000313" key="5">
    <source>
        <dbReference type="EnsemblMetazoa" id="AATE006602-PA.1"/>
    </source>
</evidence>
<dbReference type="InterPro" id="IPR014752">
    <property type="entry name" value="Arrestin-like_C"/>
</dbReference>
<dbReference type="InterPro" id="IPR011022">
    <property type="entry name" value="Arrestin_C-like"/>
</dbReference>
<evidence type="ECO:0000259" key="4">
    <source>
        <dbReference type="SMART" id="SM01017"/>
    </source>
</evidence>
<dbReference type="InterPro" id="IPR011021">
    <property type="entry name" value="Arrestin-like_N"/>
</dbReference>
<comment type="similarity">
    <text evidence="1">Belongs to the arrestin family.</text>
</comment>
<evidence type="ECO:0000256" key="2">
    <source>
        <dbReference type="ARBA" id="ARBA00022606"/>
    </source>
</evidence>
<dbReference type="PANTHER" id="PTHR11188:SF167">
    <property type="entry name" value="ARRESTIN C-TERMINAL-LIKE DOMAIN-CONTAINING PROTEIN-RELATED"/>
    <property type="match status" value="1"/>
</dbReference>
<dbReference type="PANTHER" id="PTHR11188">
    <property type="entry name" value="ARRESTIN DOMAIN CONTAINING PROTEIN"/>
    <property type="match status" value="1"/>
</dbReference>
<name>A0A182IW39_ANOAO</name>
<feature type="region of interest" description="Disordered" evidence="3">
    <location>
        <begin position="378"/>
        <end position="412"/>
    </location>
</feature>
<dbReference type="Pfam" id="PF00339">
    <property type="entry name" value="Arrestin_N"/>
    <property type="match status" value="1"/>
</dbReference>
<dbReference type="EnsemblMetazoa" id="AATE006602-RA">
    <property type="protein sequence ID" value="AATE006602-PA.1"/>
    <property type="gene ID" value="AATE006602"/>
</dbReference>
<proteinExistence type="inferred from homology"/>
<sequence length="412" mass="45872">MAPSPVCSISFDDNSYGVFFAGQRLSGMVDIVLPNVKTVKGLILKVTGIGCVRWAEYHGNGTTVMFSAREDYLTHSVELVRSETEDQIELPAGQHVHRFSILLPSTLPTSFEGDYGYIRYTARVVFERPWKFDLTYKIAFTVVNQLNLNSVSPPLNVAVVQEHIKRFHCGFCRSAPLIIIVKLPMTGFVPGQFILVTVDVTNQSNKSINEMKLKLRRQVQFRSKYPYEQKKSVYCTLAKYQCSGVDARGAAGYERRLLVPPEPPSRNDTIIRIEYFVEVTAKVPGMSSSPCVRVPVTIGTVPLMKLNKIQQRASVIEAHLTTASTIDRSAIQGSVQSLNILHTFEKSVVGAEVDIQDEDVPTLLGTEPFAPRYPMYRFNTDNKPVAQVKPARTDASPMKSSSSDKKPTETDG</sequence>
<keyword evidence="6" id="KW-1185">Reference proteome</keyword>
<dbReference type="GO" id="GO:0015031">
    <property type="term" value="P:protein transport"/>
    <property type="evidence" value="ECO:0007669"/>
    <property type="project" value="TreeGrafter"/>
</dbReference>
<dbReference type="STRING" id="41427.A0A182IW39"/>
<reference evidence="6" key="1">
    <citation type="submission" date="2021-09" db="EMBL/GenBank/DDBJ databases">
        <authorList>
            <consortium name="Infravec"/>
            <person name="Campbell I L."/>
            <person name="Maslen G."/>
            <person name="Yates A."/>
        </authorList>
    </citation>
    <scope>NUCLEOTIDE SEQUENCE [LARGE SCALE GENOMIC DNA]</scope>
    <source>
        <strain evidence="6">Infravec2 EBRE</strain>
    </source>
</reference>
<dbReference type="VEuPathDB" id="VectorBase:AATE006602"/>
<feature type="compositionally biased region" description="Basic and acidic residues" evidence="3">
    <location>
        <begin position="402"/>
        <end position="412"/>
    </location>
</feature>